<evidence type="ECO:0000313" key="5">
    <source>
        <dbReference type="Proteomes" id="UP000639338"/>
    </source>
</evidence>
<evidence type="ECO:0000259" key="3">
    <source>
        <dbReference type="Pfam" id="PF12736"/>
    </source>
</evidence>
<gene>
    <name evidence="4" type="ORF">HCN44_009205</name>
</gene>
<proteinExistence type="predicted"/>
<feature type="region of interest" description="Disordered" evidence="2">
    <location>
        <begin position="399"/>
        <end position="420"/>
    </location>
</feature>
<dbReference type="AlphaFoldDB" id="A0A834Y6W1"/>
<dbReference type="OrthoDB" id="6076990at2759"/>
<feature type="compositionally biased region" description="Polar residues" evidence="2">
    <location>
        <begin position="22"/>
        <end position="39"/>
    </location>
</feature>
<feature type="compositionally biased region" description="Basic and acidic residues" evidence="2">
    <location>
        <begin position="399"/>
        <end position="408"/>
    </location>
</feature>
<dbReference type="Pfam" id="PF12736">
    <property type="entry name" value="CABIT"/>
    <property type="match status" value="1"/>
</dbReference>
<keyword evidence="5" id="KW-1185">Reference proteome</keyword>
<dbReference type="InterPro" id="IPR052281">
    <property type="entry name" value="GAREM"/>
</dbReference>
<protein>
    <recommendedName>
        <fullName evidence="3">CABIT domain-containing protein</fullName>
    </recommendedName>
</protein>
<accession>A0A834Y6W1</accession>
<organism evidence="4 5">
    <name type="scientific">Aphidius gifuensis</name>
    <name type="common">Parasitoid wasp</name>
    <dbReference type="NCBI Taxonomy" id="684658"/>
    <lineage>
        <taxon>Eukaryota</taxon>
        <taxon>Metazoa</taxon>
        <taxon>Ecdysozoa</taxon>
        <taxon>Arthropoda</taxon>
        <taxon>Hexapoda</taxon>
        <taxon>Insecta</taxon>
        <taxon>Pterygota</taxon>
        <taxon>Neoptera</taxon>
        <taxon>Endopterygota</taxon>
        <taxon>Hymenoptera</taxon>
        <taxon>Apocrita</taxon>
        <taxon>Ichneumonoidea</taxon>
        <taxon>Braconidae</taxon>
        <taxon>Aphidiinae</taxon>
        <taxon>Aphidius</taxon>
    </lineage>
</organism>
<feature type="region of interest" description="Disordered" evidence="2">
    <location>
        <begin position="1"/>
        <end position="39"/>
    </location>
</feature>
<dbReference type="PANTHER" id="PTHR14454">
    <property type="entry name" value="GRB2-ASSOCIATED AND REGULATOR OF MAPK PROTEIN FAMILY MEMBER"/>
    <property type="match status" value="1"/>
</dbReference>
<comment type="caution">
    <text evidence="4">The sequence shown here is derived from an EMBL/GenBank/DDBJ whole genome shotgun (WGS) entry which is preliminary data.</text>
</comment>
<reference evidence="4 5" key="1">
    <citation type="submission" date="2020-08" db="EMBL/GenBank/DDBJ databases">
        <title>Aphidius gifuensis genome sequencing and assembly.</title>
        <authorList>
            <person name="Du Z."/>
        </authorList>
    </citation>
    <scope>NUCLEOTIDE SEQUENCE [LARGE SCALE GENOMIC DNA]</scope>
    <source>
        <strain evidence="4">YNYX2018</strain>
        <tissue evidence="4">Adults</tissue>
    </source>
</reference>
<evidence type="ECO:0000256" key="1">
    <source>
        <dbReference type="ARBA" id="ARBA00022553"/>
    </source>
</evidence>
<name>A0A834Y6W1_APHGI</name>
<feature type="compositionally biased region" description="Polar residues" evidence="2">
    <location>
        <begin position="465"/>
        <end position="482"/>
    </location>
</feature>
<feature type="compositionally biased region" description="Polar residues" evidence="2">
    <location>
        <begin position="1"/>
        <end position="14"/>
    </location>
</feature>
<dbReference type="Proteomes" id="UP000639338">
    <property type="component" value="Unassembled WGS sequence"/>
</dbReference>
<keyword evidence="1" id="KW-0597">Phosphoprotein</keyword>
<dbReference type="InterPro" id="IPR025946">
    <property type="entry name" value="CABIT_dom"/>
</dbReference>
<feature type="domain" description="CABIT" evidence="3">
    <location>
        <begin position="76"/>
        <end position="284"/>
    </location>
</feature>
<evidence type="ECO:0000313" key="4">
    <source>
        <dbReference type="EMBL" id="KAF7997807.1"/>
    </source>
</evidence>
<feature type="region of interest" description="Disordered" evidence="2">
    <location>
        <begin position="462"/>
        <end position="482"/>
    </location>
</feature>
<dbReference type="EMBL" id="JACMRX010000001">
    <property type="protein sequence ID" value="KAF7997807.1"/>
    <property type="molecule type" value="Genomic_DNA"/>
</dbReference>
<sequence>MSSNGEFSTMSSGEVASLPKSLPSSREATAEGNSNSSGNFMPLDEFLDRFSLPRVVRLEDTGGRPVLLYKQQQRSLRVTATLLIHRYRHDVKIGPEIVIPEGYPGWFSVVSGNNSMGSARVYRRVENLVRAGVPAFLLAAPLRAYTLTHTKMDDGNLRAHYTKTTIRAGEVLRLVAVFQDTRKYSSFGITGGTSEKDQYAQCLDSHGREVFAALSGRGEFYAICQSNSTDTGSDAVLYRVHHLAKRALPLRVRLVAGPLPIPLPREYGGLMQLETSTRGSIVLGCVLPERPVNNPEMLELVVSGIGAPRVRRARLGYPSEARLLTSPKMQRLLAACNRAVGDRATEPRVAPQKINVPLVINSPIVDESREMHLKKINNKTKNETKPILQSLREGIEQLKKTTVRERSQTRNQNSSNGFLERITKLTQGGGRSRNPAKKSASFTFAIKPEVVVKAKERYSSLEPDVTSQNHHQNSTKLPVQRSVSTSVLETPVKVELQPNYARVRDSLTPLPSPPSKHTCVVKTDDIYSEICETEGTNKKTIVNNSCPGSHVIARIKIIVKSNESYIEDIREERYANSIISNQQIDSIISTEDDAIYNTIF</sequence>
<evidence type="ECO:0000256" key="2">
    <source>
        <dbReference type="SAM" id="MobiDB-lite"/>
    </source>
</evidence>
<dbReference type="PANTHER" id="PTHR14454:SF11">
    <property type="entry name" value="SERRANO, ISOFORM F"/>
    <property type="match status" value="1"/>
</dbReference>